<keyword evidence="7" id="KW-0411">Iron-sulfur</keyword>
<evidence type="ECO:0000256" key="2">
    <source>
        <dbReference type="ARBA" id="ARBA00022485"/>
    </source>
</evidence>
<evidence type="ECO:0000256" key="7">
    <source>
        <dbReference type="ARBA" id="ARBA00023014"/>
    </source>
</evidence>
<dbReference type="NCBIfam" id="TIGR00238">
    <property type="entry name" value="KamA family radical SAM protein"/>
    <property type="match status" value="1"/>
</dbReference>
<dbReference type="InterPro" id="IPR058240">
    <property type="entry name" value="rSAM_sf"/>
</dbReference>
<dbReference type="InterPro" id="IPR007197">
    <property type="entry name" value="rSAM"/>
</dbReference>
<reference evidence="10" key="1">
    <citation type="submission" date="2023-07" db="EMBL/GenBank/DDBJ databases">
        <title>Black Yeasts Isolated from many extreme environments.</title>
        <authorList>
            <person name="Coleine C."/>
            <person name="Stajich J.E."/>
            <person name="Selbmann L."/>
        </authorList>
    </citation>
    <scope>NUCLEOTIDE SEQUENCE</scope>
    <source>
        <strain evidence="10">CCFEE 5485</strain>
    </source>
</reference>
<dbReference type="PANTHER" id="PTHR30538:SF0">
    <property type="entry name" value="L-LYSINE 2,3-AMINOMUTASE AQ_1632-RELATED"/>
    <property type="match status" value="1"/>
</dbReference>
<dbReference type="AlphaFoldDB" id="A0AAE1C0N0"/>
<accession>A0AAE1C0N0</accession>
<evidence type="ECO:0000256" key="1">
    <source>
        <dbReference type="ARBA" id="ARBA00001933"/>
    </source>
</evidence>
<evidence type="ECO:0000313" key="11">
    <source>
        <dbReference type="Proteomes" id="UP001274830"/>
    </source>
</evidence>
<feature type="domain" description="Radical SAM core" evidence="9">
    <location>
        <begin position="218"/>
        <end position="451"/>
    </location>
</feature>
<dbReference type="SFLD" id="SFLDG01070">
    <property type="entry name" value="PLP-dependent"/>
    <property type="match status" value="1"/>
</dbReference>
<evidence type="ECO:0000256" key="3">
    <source>
        <dbReference type="ARBA" id="ARBA00022691"/>
    </source>
</evidence>
<keyword evidence="6" id="KW-0408">Iron</keyword>
<feature type="region of interest" description="Disordered" evidence="8">
    <location>
        <begin position="47"/>
        <end position="66"/>
    </location>
</feature>
<dbReference type="Gene3D" id="3.20.20.70">
    <property type="entry name" value="Aldolase class I"/>
    <property type="match status" value="1"/>
</dbReference>
<dbReference type="InterPro" id="IPR013785">
    <property type="entry name" value="Aldolase_TIM"/>
</dbReference>
<proteinExistence type="predicted"/>
<dbReference type="PANTHER" id="PTHR30538">
    <property type="entry name" value="LYSINE 2,3-AMINOMUTASE-RELATED"/>
    <property type="match status" value="1"/>
</dbReference>
<dbReference type="Proteomes" id="UP001274830">
    <property type="component" value="Unassembled WGS sequence"/>
</dbReference>
<protein>
    <recommendedName>
        <fullName evidence="9">Radical SAM core domain-containing protein</fullName>
    </recommendedName>
</protein>
<keyword evidence="5" id="KW-0663">Pyridoxal phosphate</keyword>
<keyword evidence="4" id="KW-0479">Metal-binding</keyword>
<keyword evidence="3" id="KW-0949">S-adenosyl-L-methionine</keyword>
<evidence type="ECO:0000256" key="6">
    <source>
        <dbReference type="ARBA" id="ARBA00023004"/>
    </source>
</evidence>
<dbReference type="GO" id="GO:0003824">
    <property type="term" value="F:catalytic activity"/>
    <property type="evidence" value="ECO:0007669"/>
    <property type="project" value="InterPro"/>
</dbReference>
<dbReference type="PROSITE" id="PS51918">
    <property type="entry name" value="RADICAL_SAM"/>
    <property type="match status" value="1"/>
</dbReference>
<gene>
    <name evidence="10" type="ORF">LTR78_005912</name>
</gene>
<organism evidence="10 11">
    <name type="scientific">Recurvomyces mirabilis</name>
    <dbReference type="NCBI Taxonomy" id="574656"/>
    <lineage>
        <taxon>Eukaryota</taxon>
        <taxon>Fungi</taxon>
        <taxon>Dikarya</taxon>
        <taxon>Ascomycota</taxon>
        <taxon>Pezizomycotina</taxon>
        <taxon>Dothideomycetes</taxon>
        <taxon>Dothideomycetidae</taxon>
        <taxon>Mycosphaerellales</taxon>
        <taxon>Teratosphaeriaceae</taxon>
        <taxon>Recurvomyces</taxon>
    </lineage>
</organism>
<evidence type="ECO:0000256" key="5">
    <source>
        <dbReference type="ARBA" id="ARBA00022898"/>
    </source>
</evidence>
<dbReference type="GO" id="GO:0046872">
    <property type="term" value="F:metal ion binding"/>
    <property type="evidence" value="ECO:0007669"/>
    <property type="project" value="UniProtKB-KW"/>
</dbReference>
<sequence>MMPTGRLPSLLKQQIPSSSKAVALCHVARLSKARVSGLVVVQLRRASTSNTTEHKHTGPDGDTANVGHILTIGQNSLPGQSRTPYWRTVKIWQDITEEQFMNHRWQTANIVEHRAKLIKFLHSTLPAKIPPAISDDKVQPTWTREEFVNDVEEGMKVAPMNVRLTPHILSVVDWADALNDPIRRQFIPLKSTIVPDHPKLTLDSLHEEEDMPVKNLVHRYPDKVLFLATSVCPVYCRYCTRSYAVGGHTSTIKKNSIKPGRSRWEEMFKYIEQTPVIQDVVLSGGDSYYLQPEQLREIGERLLSIPNVKRLRVATKGLAVSPVRILDRSDGWTNTFLSLSNQGRKLGKQVAIHTHFNHPNEITWITELAAQYLFEQGVIVRNQTVLLRGVNDNAATMSALIRKLAELNITPYYVYQSDMVKGIEDLRTPLYTINELEKQIRGTIAGFMMPSFIVDVPGGGGKRLANSFESYDRESGLSTWKAPGVSGDEIYEYYDPITTTIA</sequence>
<dbReference type="GO" id="GO:0051539">
    <property type="term" value="F:4 iron, 4 sulfur cluster binding"/>
    <property type="evidence" value="ECO:0007669"/>
    <property type="project" value="UniProtKB-KW"/>
</dbReference>
<comment type="cofactor">
    <cofactor evidence="1">
        <name>pyridoxal 5'-phosphate</name>
        <dbReference type="ChEBI" id="CHEBI:597326"/>
    </cofactor>
</comment>
<evidence type="ECO:0000313" key="10">
    <source>
        <dbReference type="EMBL" id="KAK3674065.1"/>
    </source>
</evidence>
<evidence type="ECO:0000259" key="9">
    <source>
        <dbReference type="PROSITE" id="PS51918"/>
    </source>
</evidence>
<keyword evidence="11" id="KW-1185">Reference proteome</keyword>
<dbReference type="SUPFAM" id="SSF102114">
    <property type="entry name" value="Radical SAM enzymes"/>
    <property type="match status" value="1"/>
</dbReference>
<evidence type="ECO:0000256" key="4">
    <source>
        <dbReference type="ARBA" id="ARBA00022723"/>
    </source>
</evidence>
<dbReference type="SFLD" id="SFLDS00029">
    <property type="entry name" value="Radical_SAM"/>
    <property type="match status" value="1"/>
</dbReference>
<dbReference type="InterPro" id="IPR003739">
    <property type="entry name" value="Lys_aminomutase/Glu_NH3_mut"/>
</dbReference>
<keyword evidence="2" id="KW-0004">4Fe-4S</keyword>
<dbReference type="EMBL" id="JAUTXT010000021">
    <property type="protein sequence ID" value="KAK3674065.1"/>
    <property type="molecule type" value="Genomic_DNA"/>
</dbReference>
<evidence type="ECO:0000256" key="8">
    <source>
        <dbReference type="SAM" id="MobiDB-lite"/>
    </source>
</evidence>
<comment type="caution">
    <text evidence="10">The sequence shown here is derived from an EMBL/GenBank/DDBJ whole genome shotgun (WGS) entry which is preliminary data.</text>
</comment>
<name>A0AAE1C0N0_9PEZI</name>